<feature type="domain" description="EGF-like" evidence="5">
    <location>
        <begin position="96"/>
        <end position="132"/>
    </location>
</feature>
<keyword evidence="7" id="KW-1185">Reference proteome</keyword>
<dbReference type="EnsemblMetazoa" id="XM_038214660.1">
    <property type="protein sequence ID" value="XP_038070588.1"/>
    <property type="gene ID" value="LOC119739650"/>
</dbReference>
<keyword evidence="1 4" id="KW-0245">EGF-like domain</keyword>
<evidence type="ECO:0000313" key="6">
    <source>
        <dbReference type="EnsemblMetazoa" id="XP_038070588.1"/>
    </source>
</evidence>
<evidence type="ECO:0000256" key="3">
    <source>
        <dbReference type="ARBA" id="ARBA00023157"/>
    </source>
</evidence>
<dbReference type="Gene3D" id="2.10.25.10">
    <property type="entry name" value="Laminin"/>
    <property type="match status" value="1"/>
</dbReference>
<comment type="caution">
    <text evidence="4">Lacks conserved residue(s) required for the propagation of feature annotation.</text>
</comment>
<dbReference type="CDD" id="cd00054">
    <property type="entry name" value="EGF_CA"/>
    <property type="match status" value="1"/>
</dbReference>
<evidence type="ECO:0000259" key="5">
    <source>
        <dbReference type="PROSITE" id="PS50026"/>
    </source>
</evidence>
<keyword evidence="2" id="KW-0677">Repeat</keyword>
<protein>
    <recommendedName>
        <fullName evidence="5">EGF-like domain-containing protein</fullName>
    </recommendedName>
</protein>
<dbReference type="PROSITE" id="PS00022">
    <property type="entry name" value="EGF_1"/>
    <property type="match status" value="2"/>
</dbReference>
<reference evidence="6" key="1">
    <citation type="submission" date="2022-11" db="UniProtKB">
        <authorList>
            <consortium name="EnsemblMetazoa"/>
        </authorList>
    </citation>
    <scope>IDENTIFICATION</scope>
</reference>
<dbReference type="PANTHER" id="PTHR24049">
    <property type="entry name" value="CRUMBS FAMILY MEMBER"/>
    <property type="match status" value="1"/>
</dbReference>
<dbReference type="SUPFAM" id="SSF57196">
    <property type="entry name" value="EGF/Laminin"/>
    <property type="match status" value="1"/>
</dbReference>
<dbReference type="PROSITE" id="PS01186">
    <property type="entry name" value="EGF_2"/>
    <property type="match status" value="2"/>
</dbReference>
<evidence type="ECO:0000256" key="4">
    <source>
        <dbReference type="PROSITE-ProRule" id="PRU00076"/>
    </source>
</evidence>
<feature type="disulfide bond" evidence="4">
    <location>
        <begin position="122"/>
        <end position="131"/>
    </location>
</feature>
<dbReference type="GeneID" id="119739650"/>
<dbReference type="SMART" id="SM00181">
    <property type="entry name" value="EGF"/>
    <property type="match status" value="2"/>
</dbReference>
<evidence type="ECO:0000256" key="1">
    <source>
        <dbReference type="ARBA" id="ARBA00022536"/>
    </source>
</evidence>
<dbReference type="InterPro" id="IPR051022">
    <property type="entry name" value="Notch_Cell-Fate_Det"/>
</dbReference>
<evidence type="ECO:0000313" key="7">
    <source>
        <dbReference type="Proteomes" id="UP000887568"/>
    </source>
</evidence>
<dbReference type="PROSITE" id="PS50026">
    <property type="entry name" value="EGF_3"/>
    <property type="match status" value="1"/>
</dbReference>
<accession>A0A914B3T8</accession>
<dbReference type="RefSeq" id="XP_038070588.1">
    <property type="nucleotide sequence ID" value="XM_038214660.1"/>
</dbReference>
<dbReference type="Proteomes" id="UP000887568">
    <property type="component" value="Unplaced"/>
</dbReference>
<keyword evidence="3 4" id="KW-1015">Disulfide bond</keyword>
<sequence>MRASVARSVGLPLSKNLLSFDMMRITAKHCLAALLTTVVMLTGNEAVACSLCFCLDNSPNESCVNGYCYLYRSTAYCNCYRGYMGNRCHLPVPTQINSPCEPNPCKNHGYCQEYQGGALCTCVTGFTGVFCESTTDASPCDDAVCLAEQTCVALQLGYICV</sequence>
<proteinExistence type="predicted"/>
<dbReference type="OMA" id="QLGYICV"/>
<dbReference type="AlphaFoldDB" id="A0A914B3T8"/>
<evidence type="ECO:0000256" key="2">
    <source>
        <dbReference type="ARBA" id="ARBA00022737"/>
    </source>
</evidence>
<name>A0A914B3T8_PATMI</name>
<dbReference type="InterPro" id="IPR000742">
    <property type="entry name" value="EGF"/>
</dbReference>
<dbReference type="Pfam" id="PF00008">
    <property type="entry name" value="EGF"/>
    <property type="match status" value="1"/>
</dbReference>
<organism evidence="6 7">
    <name type="scientific">Patiria miniata</name>
    <name type="common">Bat star</name>
    <name type="synonym">Asterina miniata</name>
    <dbReference type="NCBI Taxonomy" id="46514"/>
    <lineage>
        <taxon>Eukaryota</taxon>
        <taxon>Metazoa</taxon>
        <taxon>Echinodermata</taxon>
        <taxon>Eleutherozoa</taxon>
        <taxon>Asterozoa</taxon>
        <taxon>Asteroidea</taxon>
        <taxon>Valvatacea</taxon>
        <taxon>Valvatida</taxon>
        <taxon>Asterinidae</taxon>
        <taxon>Patiria</taxon>
    </lineage>
</organism>
<dbReference type="OrthoDB" id="9753149at2759"/>